<dbReference type="AlphaFoldDB" id="A0A2P4QQU1"/>
<reference evidence="2 3" key="1">
    <citation type="journal article" date="2013" name="Proc. Natl. Acad. Sci. U.S.A.">
        <title>Genome of an arbuscular mycorrhizal fungus provides insight into the oldest plant symbiosis.</title>
        <authorList>
            <person name="Tisserant E."/>
            <person name="Malbreil M."/>
            <person name="Kuo A."/>
            <person name="Kohler A."/>
            <person name="Symeonidi A."/>
            <person name="Balestrini R."/>
            <person name="Charron P."/>
            <person name="Duensing N."/>
            <person name="Frei Dit Frey N."/>
            <person name="Gianinazzi-Pearson V."/>
            <person name="Gilbert L.B."/>
            <person name="Handa Y."/>
            <person name="Herr J.R."/>
            <person name="Hijri M."/>
            <person name="Koul R."/>
            <person name="Kawaguchi M."/>
            <person name="Krajinski F."/>
            <person name="Lammers P.J."/>
            <person name="Masclaux F.G."/>
            <person name="Murat C."/>
            <person name="Morin E."/>
            <person name="Ndikumana S."/>
            <person name="Pagni M."/>
            <person name="Petitpierre D."/>
            <person name="Requena N."/>
            <person name="Rosikiewicz P."/>
            <person name="Riley R."/>
            <person name="Saito K."/>
            <person name="San Clemente H."/>
            <person name="Shapiro H."/>
            <person name="van Tuinen D."/>
            <person name="Becard G."/>
            <person name="Bonfante P."/>
            <person name="Paszkowski U."/>
            <person name="Shachar-Hill Y.Y."/>
            <person name="Tuskan G.A."/>
            <person name="Young P.W."/>
            <person name="Sanders I.R."/>
            <person name="Henrissat B."/>
            <person name="Rensing S.A."/>
            <person name="Grigoriev I.V."/>
            <person name="Corradi N."/>
            <person name="Roux C."/>
            <person name="Martin F."/>
        </authorList>
    </citation>
    <scope>NUCLEOTIDE SEQUENCE [LARGE SCALE GENOMIC DNA]</scope>
    <source>
        <strain evidence="2 3">DAOM 197198</strain>
    </source>
</reference>
<keyword evidence="3" id="KW-1185">Reference proteome</keyword>
<protein>
    <submittedName>
        <fullName evidence="2">Uncharacterized protein</fullName>
    </submittedName>
</protein>
<keyword evidence="1" id="KW-1133">Transmembrane helix</keyword>
<evidence type="ECO:0000313" key="2">
    <source>
        <dbReference type="EMBL" id="POG80027.1"/>
    </source>
</evidence>
<accession>A0A2P4QQU1</accession>
<organism evidence="2 3">
    <name type="scientific">Rhizophagus irregularis (strain DAOM 181602 / DAOM 197198 / MUCL 43194)</name>
    <name type="common">Arbuscular mycorrhizal fungus</name>
    <name type="synonym">Glomus intraradices</name>
    <dbReference type="NCBI Taxonomy" id="747089"/>
    <lineage>
        <taxon>Eukaryota</taxon>
        <taxon>Fungi</taxon>
        <taxon>Fungi incertae sedis</taxon>
        <taxon>Mucoromycota</taxon>
        <taxon>Glomeromycotina</taxon>
        <taxon>Glomeromycetes</taxon>
        <taxon>Glomerales</taxon>
        <taxon>Glomeraceae</taxon>
        <taxon>Rhizophagus</taxon>
    </lineage>
</organism>
<evidence type="ECO:0000313" key="3">
    <source>
        <dbReference type="Proteomes" id="UP000018888"/>
    </source>
</evidence>
<comment type="caution">
    <text evidence="2">The sequence shown here is derived from an EMBL/GenBank/DDBJ whole genome shotgun (WGS) entry which is preliminary data.</text>
</comment>
<dbReference type="EMBL" id="AUPC02000020">
    <property type="protein sequence ID" value="POG80027.1"/>
    <property type="molecule type" value="Genomic_DNA"/>
</dbReference>
<feature type="transmembrane region" description="Helical" evidence="1">
    <location>
        <begin position="17"/>
        <end position="40"/>
    </location>
</feature>
<keyword evidence="1" id="KW-0812">Transmembrane</keyword>
<gene>
    <name evidence="2" type="ORF">GLOIN_2v1520828</name>
</gene>
<name>A0A2P4QQU1_RHIID</name>
<keyword evidence="1" id="KW-0472">Membrane</keyword>
<reference evidence="2 3" key="2">
    <citation type="journal article" date="2018" name="New Phytol.">
        <title>High intraspecific genome diversity in the model arbuscular mycorrhizal symbiont Rhizophagus irregularis.</title>
        <authorList>
            <person name="Chen E.C.H."/>
            <person name="Morin E."/>
            <person name="Beaudet D."/>
            <person name="Noel J."/>
            <person name="Yildirir G."/>
            <person name="Ndikumana S."/>
            <person name="Charron P."/>
            <person name="St-Onge C."/>
            <person name="Giorgi J."/>
            <person name="Kruger M."/>
            <person name="Marton T."/>
            <person name="Ropars J."/>
            <person name="Grigoriev I.V."/>
            <person name="Hainaut M."/>
            <person name="Henrissat B."/>
            <person name="Roux C."/>
            <person name="Martin F."/>
            <person name="Corradi N."/>
        </authorList>
    </citation>
    <scope>NUCLEOTIDE SEQUENCE [LARGE SCALE GENOMIC DNA]</scope>
    <source>
        <strain evidence="2 3">DAOM 197198</strain>
    </source>
</reference>
<evidence type="ECO:0000256" key="1">
    <source>
        <dbReference type="SAM" id="Phobius"/>
    </source>
</evidence>
<proteinExistence type="predicted"/>
<sequence length="79" mass="8844">MLPFRRIIFLKGGSDSLLFGIGIIAHSLIASITGLVSLLYRGYDLSKPQPFAQDIDILIFVYSSMYTKCTVHFEQCGQK</sequence>
<dbReference type="Proteomes" id="UP000018888">
    <property type="component" value="Unassembled WGS sequence"/>
</dbReference>